<keyword evidence="4" id="KW-1185">Reference proteome</keyword>
<feature type="region of interest" description="Disordered" evidence="1">
    <location>
        <begin position="931"/>
        <end position="952"/>
    </location>
</feature>
<evidence type="ECO:0000256" key="1">
    <source>
        <dbReference type="SAM" id="MobiDB-lite"/>
    </source>
</evidence>
<proteinExistence type="predicted"/>
<dbReference type="PANTHER" id="PTHR46817">
    <property type="entry name" value="PHOSPHOINOSITIDE PHOSPHATASE SAC9-RELATED"/>
    <property type="match status" value="1"/>
</dbReference>
<dbReference type="PROSITE" id="PS50275">
    <property type="entry name" value="SAC"/>
    <property type="match status" value="1"/>
</dbReference>
<dbReference type="Pfam" id="PF02383">
    <property type="entry name" value="Syja_N"/>
    <property type="match status" value="1"/>
</dbReference>
<comment type="caution">
    <text evidence="3">The sequence shown here is derived from an EMBL/GenBank/DDBJ whole genome shotgun (WGS) entry which is preliminary data.</text>
</comment>
<accession>A0ABR2H6I9</accession>
<dbReference type="PANTHER" id="PTHR46817:SF1">
    <property type="entry name" value="SAC DOMAIN-CONTAINING PROTEIN"/>
    <property type="match status" value="1"/>
</dbReference>
<protein>
    <recommendedName>
        <fullName evidence="2">SAC domain-containing protein</fullName>
    </recommendedName>
</protein>
<name>A0ABR2H6I9_9EUKA</name>
<feature type="compositionally biased region" description="Basic and acidic residues" evidence="1">
    <location>
        <begin position="932"/>
        <end position="952"/>
    </location>
</feature>
<feature type="region of interest" description="Disordered" evidence="1">
    <location>
        <begin position="1023"/>
        <end position="1050"/>
    </location>
</feature>
<dbReference type="Proteomes" id="UP001470230">
    <property type="component" value="Unassembled WGS sequence"/>
</dbReference>
<evidence type="ECO:0000313" key="4">
    <source>
        <dbReference type="Proteomes" id="UP001470230"/>
    </source>
</evidence>
<evidence type="ECO:0000313" key="3">
    <source>
        <dbReference type="EMBL" id="KAK8841840.1"/>
    </source>
</evidence>
<sequence>MNEPIVSIYDSPEMQIAYLIVSTINQDGQKTYVFTIDKNTGGIYHSGIAGVDVFPVQKLALEHLNITEENVENIGKNLIGATIFNDKLVIICVKEHKKITTLFGQDIFIISEVSYTFFELNPKTVFSPPTKTHLFYKSYDEMIKSNKYNISSDSFLKFDLRLTHFFSLTLDINSKFPYSQDKIKTGMFTWNKRFLIPFENNSCLNACIIVLQGGVYNFKKENASITYIIKRSSMYPGTRYNSRGLKITSSKKVETANECECDLIFSDGERYYAQTWRRGSPPIFWRTDTHLFSASHVLSDKANTKTPAYFYQQIIKRFRPSRVHVVSLLKDVEGDEQKFNRSYQYGLNKVIFLSPNNEQVKFVFTKFDINTLAKELKENHESIAEKMFKNIMNSIECSSFTEVDIENKSFDADSHSIESPSNSKEIDYIPSVDENDNDDVIRKPKVKEMKFNLIPQNCPNRQSVVFRFNCADSLDRTNIGTFYYGILLTAKFVSQKNITPFMNESSQKISSQSGLLWKKPLSYLSEDVINFLKIAFVDGGNVISNLYTGTNAIKSRFIENASDGTIECTTTNTALDDMLKSGFRRLINTLFDDHKQKSIEEWTQTYNTKCPRFILDHQYISLCSQEMPFSQCGESILELTEKDIVLPKNGTLDVMFPEPLFLYQVSLLILKRNIEENLTVSLQVGNNRLQKAVFFNDMLIPILNDNDSNKKGYANDSYVWVTYNLRKIAKYSNILPIDPESLRPATFVSLYFSCPNKINDEKSANFRIGNIKFVVKKPSSASINQMKSLSIMNPHDASEELLKVATTESYANHRYMITGKPKEVNNKTLRELIEETYKESFHSLSQDYFTLSRTANKSLDLRILPDLDSLTLAMMKWIEYGISDYNHFHEFIKNSANPWIFDLSSRMLAQLNYKQCPICGKKTNPDSIINSIKKEKEKEKEKDKVKDKDKENENSAAVYRELLKKSTVYMPNPVFPSFYIKTINLDSISRKENVTFLCQECSDKYNELLGKYSLKKQVNHSKDEESFLSDNEYSKGEDEDENDLGEDDDIADDDLSMESNIISRYNENFVKVSDVSDIMQTVIPLSSTENISDIYSLESPMSLCKYARIYDFPLSSSSDSLNVALHHSFMADVPANWCVNLAGSSVLFSVCFALYVEPTEVSFGFSKQPEQDFVLEVTSPGIEGNLAKPKADANFTYEVSVPSHRPIQSLVFHIKPAEGSKEIALSLSSINILGYMKDPKDTSQDAYERISYNEEISLPNFARTKDEKWNYTLRTQTFSGPNVPKTVSGLAVSFSPKNYAEIPKYFIVAFYNEKQLVHMIPIIMPSEISNTGYIKRDENNKMPNPHQIDNLYFPISDQIYNQFEFDTISVFYIEKSAGLNPLNLMFF</sequence>
<feature type="domain" description="SAC" evidence="2">
    <location>
        <begin position="155"/>
        <end position="549"/>
    </location>
</feature>
<organism evidence="3 4">
    <name type="scientific">Tritrichomonas musculus</name>
    <dbReference type="NCBI Taxonomy" id="1915356"/>
    <lineage>
        <taxon>Eukaryota</taxon>
        <taxon>Metamonada</taxon>
        <taxon>Parabasalia</taxon>
        <taxon>Tritrichomonadida</taxon>
        <taxon>Tritrichomonadidae</taxon>
        <taxon>Tritrichomonas</taxon>
    </lineage>
</organism>
<gene>
    <name evidence="3" type="ORF">M9Y10_026792</name>
</gene>
<reference evidence="3 4" key="1">
    <citation type="submission" date="2024-04" db="EMBL/GenBank/DDBJ databases">
        <title>Tritrichomonas musculus Genome.</title>
        <authorList>
            <person name="Alves-Ferreira E."/>
            <person name="Grigg M."/>
            <person name="Lorenzi H."/>
            <person name="Galac M."/>
        </authorList>
    </citation>
    <scope>NUCLEOTIDE SEQUENCE [LARGE SCALE GENOMIC DNA]</scope>
    <source>
        <strain evidence="3 4">EAF2021</strain>
    </source>
</reference>
<dbReference type="EMBL" id="JAPFFF010000040">
    <property type="protein sequence ID" value="KAK8841840.1"/>
    <property type="molecule type" value="Genomic_DNA"/>
</dbReference>
<dbReference type="InterPro" id="IPR002013">
    <property type="entry name" value="SAC_dom"/>
</dbReference>
<evidence type="ECO:0000259" key="2">
    <source>
        <dbReference type="PROSITE" id="PS50275"/>
    </source>
</evidence>
<feature type="compositionally biased region" description="Acidic residues" evidence="1">
    <location>
        <begin position="1037"/>
        <end position="1050"/>
    </location>
</feature>